<organism evidence="1 2">
    <name type="scientific">Sphingomonas kyeonggiensis</name>
    <dbReference type="NCBI Taxonomy" id="1268553"/>
    <lineage>
        <taxon>Bacteria</taxon>
        <taxon>Pseudomonadati</taxon>
        <taxon>Pseudomonadota</taxon>
        <taxon>Alphaproteobacteria</taxon>
        <taxon>Sphingomonadales</taxon>
        <taxon>Sphingomonadaceae</taxon>
        <taxon>Sphingomonas</taxon>
    </lineage>
</organism>
<gene>
    <name evidence="1" type="ORF">GGR46_005001</name>
</gene>
<accession>A0A7W6P070</accession>
<name>A0A7W6P070_9SPHN</name>
<evidence type="ECO:0000313" key="1">
    <source>
        <dbReference type="EMBL" id="MBB4101409.1"/>
    </source>
</evidence>
<proteinExistence type="predicted"/>
<dbReference type="EMBL" id="JACIEH010000006">
    <property type="protein sequence ID" value="MBB4101409.1"/>
    <property type="molecule type" value="Genomic_DNA"/>
</dbReference>
<sequence>MSEATTSSAPDETEIVTECDLTLKAALVSPRSYDPSMAWDYKDQGSYATVLRKFEATNSFGASIGGTYLCKWDKAGERIASLETIDALGKHTLVR</sequence>
<keyword evidence="2" id="KW-1185">Reference proteome</keyword>
<dbReference type="AlphaFoldDB" id="A0A7W6P070"/>
<dbReference type="Proteomes" id="UP000557392">
    <property type="component" value="Unassembled WGS sequence"/>
</dbReference>
<reference evidence="1 2" key="1">
    <citation type="submission" date="2020-08" db="EMBL/GenBank/DDBJ databases">
        <title>Genomic Encyclopedia of Type Strains, Phase IV (KMG-IV): sequencing the most valuable type-strain genomes for metagenomic binning, comparative biology and taxonomic classification.</title>
        <authorList>
            <person name="Goeker M."/>
        </authorList>
    </citation>
    <scope>NUCLEOTIDE SEQUENCE [LARGE SCALE GENOMIC DNA]</scope>
    <source>
        <strain evidence="1 2">DSM 101806</strain>
    </source>
</reference>
<protein>
    <submittedName>
        <fullName evidence="1">Uncharacterized protein</fullName>
    </submittedName>
</protein>
<comment type="caution">
    <text evidence="1">The sequence shown here is derived from an EMBL/GenBank/DDBJ whole genome shotgun (WGS) entry which is preliminary data.</text>
</comment>
<dbReference type="RefSeq" id="WP_184000770.1">
    <property type="nucleotide sequence ID" value="NZ_JACIEH010000006.1"/>
</dbReference>
<evidence type="ECO:0000313" key="2">
    <source>
        <dbReference type="Proteomes" id="UP000557392"/>
    </source>
</evidence>